<keyword evidence="11 16" id="KW-0675">Receptor</keyword>
<dbReference type="GO" id="GO:0005524">
    <property type="term" value="F:ATP binding"/>
    <property type="evidence" value="ECO:0007669"/>
    <property type="project" value="UniProtKB-UniRule"/>
</dbReference>
<dbReference type="InterPro" id="IPR051716">
    <property type="entry name" value="Plant_RL_S/T_kinase"/>
</dbReference>
<dbReference type="GO" id="GO:0051707">
    <property type="term" value="P:response to other organism"/>
    <property type="evidence" value="ECO:0007669"/>
    <property type="project" value="UniProtKB-ARBA"/>
</dbReference>
<dbReference type="FunFam" id="3.80.10.10:FF:000383">
    <property type="entry name" value="Leucine-rich repeat receptor protein kinase EMS1"/>
    <property type="match status" value="2"/>
</dbReference>
<dbReference type="SUPFAM" id="SSF52058">
    <property type="entry name" value="L domain-like"/>
    <property type="match status" value="1"/>
</dbReference>
<dbReference type="Gene3D" id="3.30.200.20">
    <property type="entry name" value="Phosphorylase Kinase, domain 1"/>
    <property type="match status" value="1"/>
</dbReference>
<dbReference type="SMART" id="SM00365">
    <property type="entry name" value="LRR_SD22"/>
    <property type="match status" value="4"/>
</dbReference>
<dbReference type="InterPro" id="IPR000719">
    <property type="entry name" value="Prot_kinase_dom"/>
</dbReference>
<evidence type="ECO:0000256" key="1">
    <source>
        <dbReference type="ARBA" id="ARBA00004236"/>
    </source>
</evidence>
<dbReference type="SUPFAM" id="SSF56112">
    <property type="entry name" value="Protein kinase-like (PK-like)"/>
    <property type="match status" value="1"/>
</dbReference>
<evidence type="ECO:0000256" key="8">
    <source>
        <dbReference type="ARBA" id="ARBA00022840"/>
    </source>
</evidence>
<keyword evidence="4 13" id="KW-0812">Transmembrane</keyword>
<evidence type="ECO:0000256" key="2">
    <source>
        <dbReference type="ARBA" id="ARBA00004479"/>
    </source>
</evidence>
<evidence type="ECO:0000256" key="13">
    <source>
        <dbReference type="SAM" id="Phobius"/>
    </source>
</evidence>
<reference evidence="16" key="1">
    <citation type="submission" date="2020-06" db="EMBL/GenBank/DDBJ databases">
        <authorList>
            <person name="Li T."/>
            <person name="Hu X."/>
            <person name="Zhang T."/>
            <person name="Song X."/>
            <person name="Zhang H."/>
            <person name="Dai N."/>
            <person name="Sheng W."/>
            <person name="Hou X."/>
            <person name="Wei L."/>
        </authorList>
    </citation>
    <scope>NUCLEOTIDE SEQUENCE</scope>
    <source>
        <strain evidence="16">G02</strain>
        <tissue evidence="16">Leaf</tissue>
    </source>
</reference>
<dbReference type="PROSITE" id="PS50011">
    <property type="entry name" value="PROTEIN_KINASE_DOM"/>
    <property type="match status" value="1"/>
</dbReference>
<dbReference type="PROSITE" id="PS51450">
    <property type="entry name" value="LRR"/>
    <property type="match status" value="1"/>
</dbReference>
<protein>
    <submittedName>
        <fullName evidence="16">MDIS1-interacting receptor like kinase</fullName>
    </submittedName>
</protein>
<feature type="binding site" evidence="12">
    <location>
        <position position="359"/>
    </location>
    <ligand>
        <name>ATP</name>
        <dbReference type="ChEBI" id="CHEBI:30616"/>
    </ligand>
</feature>
<evidence type="ECO:0000256" key="9">
    <source>
        <dbReference type="ARBA" id="ARBA00022989"/>
    </source>
</evidence>
<dbReference type="PRINTS" id="PR00019">
    <property type="entry name" value="LEURICHRPT"/>
</dbReference>
<evidence type="ECO:0000256" key="11">
    <source>
        <dbReference type="ARBA" id="ARBA00023170"/>
    </source>
</evidence>
<keyword evidence="3" id="KW-0433">Leucine-rich repeat</keyword>
<evidence type="ECO:0000256" key="7">
    <source>
        <dbReference type="ARBA" id="ARBA00022741"/>
    </source>
</evidence>
<reference evidence="16" key="2">
    <citation type="journal article" date="2024" name="Plant">
        <title>Genomic evolution and insights into agronomic trait innovations of Sesamum species.</title>
        <authorList>
            <person name="Miao H."/>
            <person name="Wang L."/>
            <person name="Qu L."/>
            <person name="Liu H."/>
            <person name="Sun Y."/>
            <person name="Le M."/>
            <person name="Wang Q."/>
            <person name="Wei S."/>
            <person name="Zheng Y."/>
            <person name="Lin W."/>
            <person name="Duan Y."/>
            <person name="Cao H."/>
            <person name="Xiong S."/>
            <person name="Wang X."/>
            <person name="Wei L."/>
            <person name="Li C."/>
            <person name="Ma Q."/>
            <person name="Ju M."/>
            <person name="Zhao R."/>
            <person name="Li G."/>
            <person name="Mu C."/>
            <person name="Tian Q."/>
            <person name="Mei H."/>
            <person name="Zhang T."/>
            <person name="Gao T."/>
            <person name="Zhang H."/>
        </authorList>
    </citation>
    <scope>NUCLEOTIDE SEQUENCE</scope>
    <source>
        <strain evidence="16">G02</strain>
    </source>
</reference>
<evidence type="ECO:0000256" key="14">
    <source>
        <dbReference type="SAM" id="SignalP"/>
    </source>
</evidence>
<evidence type="ECO:0000256" key="10">
    <source>
        <dbReference type="ARBA" id="ARBA00023136"/>
    </source>
</evidence>
<evidence type="ECO:0000256" key="3">
    <source>
        <dbReference type="ARBA" id="ARBA00022614"/>
    </source>
</evidence>
<feature type="chain" id="PRO_5043935099" evidence="14">
    <location>
        <begin position="32"/>
        <end position="376"/>
    </location>
</feature>
<dbReference type="EMBL" id="JACGWJ010000015">
    <property type="protein sequence ID" value="KAL0366616.1"/>
    <property type="molecule type" value="Genomic_DNA"/>
</dbReference>
<keyword evidence="6" id="KW-0677">Repeat</keyword>
<feature type="signal peptide" evidence="14">
    <location>
        <begin position="1"/>
        <end position="31"/>
    </location>
</feature>
<comment type="caution">
    <text evidence="16">The sequence shown here is derived from an EMBL/GenBank/DDBJ whole genome shotgun (WGS) entry which is preliminary data.</text>
</comment>
<dbReference type="PANTHER" id="PTHR48053:SF126">
    <property type="entry name" value="MDIS1-INTERACTING RECEPTOR LIKE KINASE 2-LIKE ISOFORM X1"/>
    <property type="match status" value="1"/>
</dbReference>
<keyword evidence="16" id="KW-0418">Kinase</keyword>
<gene>
    <name evidence="16" type="ORF">Sradi_3551700</name>
</gene>
<evidence type="ECO:0000313" key="16">
    <source>
        <dbReference type="EMBL" id="KAL0366616.1"/>
    </source>
</evidence>
<evidence type="ECO:0000256" key="5">
    <source>
        <dbReference type="ARBA" id="ARBA00022729"/>
    </source>
</evidence>
<dbReference type="InterPro" id="IPR011009">
    <property type="entry name" value="Kinase-like_dom_sf"/>
</dbReference>
<organism evidence="16">
    <name type="scientific">Sesamum radiatum</name>
    <name type="common">Black benniseed</name>
    <dbReference type="NCBI Taxonomy" id="300843"/>
    <lineage>
        <taxon>Eukaryota</taxon>
        <taxon>Viridiplantae</taxon>
        <taxon>Streptophyta</taxon>
        <taxon>Embryophyta</taxon>
        <taxon>Tracheophyta</taxon>
        <taxon>Spermatophyta</taxon>
        <taxon>Magnoliopsida</taxon>
        <taxon>eudicotyledons</taxon>
        <taxon>Gunneridae</taxon>
        <taxon>Pentapetalae</taxon>
        <taxon>asterids</taxon>
        <taxon>lamiids</taxon>
        <taxon>Lamiales</taxon>
        <taxon>Pedaliaceae</taxon>
        <taxon>Sesamum</taxon>
    </lineage>
</organism>
<proteinExistence type="predicted"/>
<feature type="domain" description="Protein kinase" evidence="15">
    <location>
        <begin position="332"/>
        <end position="376"/>
    </location>
</feature>
<feature type="transmembrane region" description="Helical" evidence="13">
    <location>
        <begin position="270"/>
        <end position="291"/>
    </location>
</feature>
<dbReference type="InterPro" id="IPR032675">
    <property type="entry name" value="LRR_dom_sf"/>
</dbReference>
<keyword evidence="5 14" id="KW-0732">Signal</keyword>
<dbReference type="Gene3D" id="3.80.10.10">
    <property type="entry name" value="Ribonuclease Inhibitor"/>
    <property type="match status" value="1"/>
</dbReference>
<dbReference type="PROSITE" id="PS00107">
    <property type="entry name" value="PROTEIN_KINASE_ATP"/>
    <property type="match status" value="1"/>
</dbReference>
<evidence type="ECO:0000256" key="4">
    <source>
        <dbReference type="ARBA" id="ARBA00022692"/>
    </source>
</evidence>
<keyword evidence="9 13" id="KW-1133">Transmembrane helix</keyword>
<keyword evidence="8 12" id="KW-0067">ATP-binding</keyword>
<keyword evidence="7 12" id="KW-0547">Nucleotide-binding</keyword>
<dbReference type="SMART" id="SM00369">
    <property type="entry name" value="LRR_TYP"/>
    <property type="match status" value="5"/>
</dbReference>
<dbReference type="GO" id="GO:0006952">
    <property type="term" value="P:defense response"/>
    <property type="evidence" value="ECO:0007669"/>
    <property type="project" value="UniProtKB-ARBA"/>
</dbReference>
<keyword evidence="16" id="KW-0808">Transferase</keyword>
<dbReference type="InterPro" id="IPR001611">
    <property type="entry name" value="Leu-rich_rpt"/>
</dbReference>
<dbReference type="Pfam" id="PF00560">
    <property type="entry name" value="LRR_1"/>
    <property type="match status" value="3"/>
</dbReference>
<dbReference type="GO" id="GO:0004672">
    <property type="term" value="F:protein kinase activity"/>
    <property type="evidence" value="ECO:0007669"/>
    <property type="project" value="InterPro"/>
</dbReference>
<dbReference type="InterPro" id="IPR003591">
    <property type="entry name" value="Leu-rich_rpt_typical-subtyp"/>
</dbReference>
<evidence type="ECO:0000256" key="12">
    <source>
        <dbReference type="PROSITE-ProRule" id="PRU10141"/>
    </source>
</evidence>
<comment type="subcellular location">
    <subcellularLocation>
        <location evidence="1">Cell membrane</location>
    </subcellularLocation>
    <subcellularLocation>
        <location evidence="2">Membrane</location>
        <topology evidence="2">Single-pass type I membrane protein</topology>
    </subcellularLocation>
</comment>
<accession>A0AAW2QG64</accession>
<keyword evidence="10 13" id="KW-0472">Membrane</keyword>
<evidence type="ECO:0000259" key="15">
    <source>
        <dbReference type="PROSITE" id="PS50011"/>
    </source>
</evidence>
<name>A0AAW2QG64_SESRA</name>
<dbReference type="InterPro" id="IPR017441">
    <property type="entry name" value="Protein_kinase_ATP_BS"/>
</dbReference>
<sequence length="376" mass="40468">MGSLFGICFAIISTAILLLLIILSPSQTVTANSEAEALKSSGHVVEIKTTIPVGALVGGQLDKLNFLALPHLVRIHLRSAKLEGTIPIKISSLSKLSILDLSSNSLTGAIPAQIGALSNLTYLDLSFNSLTAIPIQIGALSNLKYLGLSVNSLTGAVPIQIDALSNLTYLDLSFNSLTGEIPLDIGQLSQLTILDLSHNNLSGVIPFQIGNLPLQQIDLSQNCIQGTINSVFASIGIFGHNEFLLQVDLSHNNLSGVIPRALLKLSTIDLSYNALEVFFGLLFLGGGLFLLKIKAKKSNREPLVTNEGDIFKIWNFNGKIAYEDIVKATQDFEISYCIGTGGYGSVYRAELPNGRVALKKLHRLEGESDIRQVFQE</sequence>
<dbReference type="PANTHER" id="PTHR48053">
    <property type="entry name" value="LEUCINE RICH REPEAT FAMILY PROTEIN, EXPRESSED"/>
    <property type="match status" value="1"/>
</dbReference>
<dbReference type="GO" id="GO:0005886">
    <property type="term" value="C:plasma membrane"/>
    <property type="evidence" value="ECO:0007669"/>
    <property type="project" value="UniProtKB-SubCell"/>
</dbReference>
<evidence type="ECO:0000256" key="6">
    <source>
        <dbReference type="ARBA" id="ARBA00022737"/>
    </source>
</evidence>
<dbReference type="AlphaFoldDB" id="A0AAW2QG64"/>
<dbReference type="Pfam" id="PF13855">
    <property type="entry name" value="LRR_8"/>
    <property type="match status" value="1"/>
</dbReference>